<sequence>MNLKALILGAVITSATGFAFQPSPSHRSFETSLHAKKILLAFDGTGNNARDFAPSPDDDKSFTNVLKLHLHAGGSINGNVGNPFDDQISLYERGIGGKTYSELLSALRIAGGDLSKQTKPMRKRLEQIYEPGDQLYLLGFSRGSAAARNFAVELNQKGLRTKYGEKVQDPPIEFLGCFDTVSMQVKKRLIKILKARRKHLTTASTVLRENGKISPSIKKAVHILSLDDNRQWATPMCFPPVLMGDEERVHEVWVPGEHGDAGGNFYTKGLPDGACQHMKEFMEEAGLKFVEKAEDIKPECLHIKVWGEKDIQVKNEDLIINPDPSDKLHWNEAVQIPTDTYTPSYRPVYVAENDELKEGAKVKIHESVLLHMEAQKKEGKKYLVNPKLKDTDFVVVGSLGKELESETKRLAELLKSDY</sequence>
<evidence type="ECO:0000259" key="2">
    <source>
        <dbReference type="Pfam" id="PF09994"/>
    </source>
</evidence>
<feature type="chain" id="PRO_5031102535" description="T6SS Phospholipase effector Tle1-like catalytic domain-containing protein" evidence="1">
    <location>
        <begin position="18"/>
        <end position="418"/>
    </location>
</feature>
<accession>A0A7S2EDU1</accession>
<evidence type="ECO:0000256" key="1">
    <source>
        <dbReference type="SAM" id="SignalP"/>
    </source>
</evidence>
<feature type="domain" description="T6SS Phospholipase effector Tle1-like catalytic" evidence="2">
    <location>
        <begin position="165"/>
        <end position="267"/>
    </location>
</feature>
<dbReference type="AlphaFoldDB" id="A0A7S2EDU1"/>
<dbReference type="PANTHER" id="PTHR33840:SF1">
    <property type="entry name" value="TLE1 PHOSPHOLIPASE DOMAIN-CONTAINING PROTEIN"/>
    <property type="match status" value="1"/>
</dbReference>
<protein>
    <recommendedName>
        <fullName evidence="2">T6SS Phospholipase effector Tle1-like catalytic domain-containing protein</fullName>
    </recommendedName>
</protein>
<organism evidence="3">
    <name type="scientific">Ditylum brightwellii</name>
    <dbReference type="NCBI Taxonomy" id="49249"/>
    <lineage>
        <taxon>Eukaryota</taxon>
        <taxon>Sar</taxon>
        <taxon>Stramenopiles</taxon>
        <taxon>Ochrophyta</taxon>
        <taxon>Bacillariophyta</taxon>
        <taxon>Mediophyceae</taxon>
        <taxon>Lithodesmiophycidae</taxon>
        <taxon>Lithodesmiales</taxon>
        <taxon>Lithodesmiaceae</taxon>
        <taxon>Ditylum</taxon>
    </lineage>
</organism>
<evidence type="ECO:0000313" key="3">
    <source>
        <dbReference type="EMBL" id="CAD9330899.1"/>
    </source>
</evidence>
<dbReference type="EMBL" id="HBGN01018061">
    <property type="protein sequence ID" value="CAD9330899.1"/>
    <property type="molecule type" value="Transcribed_RNA"/>
</dbReference>
<gene>
    <name evidence="3" type="ORF">DBRI1063_LOCUS11536</name>
</gene>
<name>A0A7S2EDU1_9STRA</name>
<reference evidence="3" key="1">
    <citation type="submission" date="2021-01" db="EMBL/GenBank/DDBJ databases">
        <authorList>
            <person name="Corre E."/>
            <person name="Pelletier E."/>
            <person name="Niang G."/>
            <person name="Scheremetjew M."/>
            <person name="Finn R."/>
            <person name="Kale V."/>
            <person name="Holt S."/>
            <person name="Cochrane G."/>
            <person name="Meng A."/>
            <person name="Brown T."/>
            <person name="Cohen L."/>
        </authorList>
    </citation>
    <scope>NUCLEOTIDE SEQUENCE</scope>
    <source>
        <strain evidence="3">Pop2</strain>
    </source>
</reference>
<proteinExistence type="predicted"/>
<dbReference type="InterPro" id="IPR018712">
    <property type="entry name" value="Tle1-like_cat"/>
</dbReference>
<keyword evidence="1" id="KW-0732">Signal</keyword>
<feature type="domain" description="T6SS Phospholipase effector Tle1-like catalytic" evidence="2">
    <location>
        <begin position="36"/>
        <end position="164"/>
    </location>
</feature>
<dbReference type="PANTHER" id="PTHR33840">
    <property type="match status" value="1"/>
</dbReference>
<feature type="signal peptide" evidence="1">
    <location>
        <begin position="1"/>
        <end position="17"/>
    </location>
</feature>
<dbReference type="Pfam" id="PF09994">
    <property type="entry name" value="T6SS_Tle1-like_cat"/>
    <property type="match status" value="2"/>
</dbReference>